<dbReference type="SUPFAM" id="SSF50965">
    <property type="entry name" value="Galactose oxidase, central domain"/>
    <property type="match status" value="1"/>
</dbReference>
<dbReference type="EMBL" id="JBBPBM010000041">
    <property type="protein sequence ID" value="KAK8524837.1"/>
    <property type="molecule type" value="Genomic_DNA"/>
</dbReference>
<dbReference type="InterPro" id="IPR050796">
    <property type="entry name" value="SCF_F-box_component"/>
</dbReference>
<dbReference type="Pfam" id="PF00646">
    <property type="entry name" value="F-box"/>
    <property type="match status" value="1"/>
</dbReference>
<dbReference type="SMART" id="SM00256">
    <property type="entry name" value="FBOX"/>
    <property type="match status" value="1"/>
</dbReference>
<evidence type="ECO:0000259" key="1">
    <source>
        <dbReference type="SMART" id="SM00256"/>
    </source>
</evidence>
<gene>
    <name evidence="2" type="ORF">V6N12_029691</name>
</gene>
<evidence type="ECO:0000313" key="2">
    <source>
        <dbReference type="EMBL" id="KAK8524837.1"/>
    </source>
</evidence>
<dbReference type="Proteomes" id="UP001472677">
    <property type="component" value="Unassembled WGS sequence"/>
</dbReference>
<sequence>MPSINLHVVGSVSSALFHSYRLPPNKEKYRGDEIEGRKMQGLSKPGSDLPEALVLEILSKLPVKSLTRFRCVCKPWSSSFQTPLFITKHLQNNLRNNNLNLLHKGFCGDTRDGVYSFSQLSTEKGRNFSVKQNFHLPFSGKGWSNLAVDGPCNGILCLELDDGRDKAALWNPSTREFKILPQSPVQDSTSFDCLGLGFGYDSRTDDYKVVRFVVNYFEEDSDAGSMFEHNYQVELYSLRSDSWKEISYPGVDPHNSPPFNCYINGVYYWHATESSGHLILSFDMVNEKFSTLPLPQTSEGFNSHLLDFNGLLGAIFYPGGGTETSFDLWVMNESWTKQFSIESVPGVEMLLGFWKNGELFIESLDHELVLFDPSTRELKNLGIHASKRSMQITAYVESLVPINGRSEHEGRIISRPARDASN</sequence>
<dbReference type="NCBIfam" id="TIGR01640">
    <property type="entry name" value="F_box_assoc_1"/>
    <property type="match status" value="1"/>
</dbReference>
<keyword evidence="3" id="KW-1185">Reference proteome</keyword>
<protein>
    <recommendedName>
        <fullName evidence="1">F-box domain-containing protein</fullName>
    </recommendedName>
</protein>
<reference evidence="2 3" key="1">
    <citation type="journal article" date="2024" name="G3 (Bethesda)">
        <title>Genome assembly of Hibiscus sabdariffa L. provides insights into metabolisms of medicinal natural products.</title>
        <authorList>
            <person name="Kim T."/>
        </authorList>
    </citation>
    <scope>NUCLEOTIDE SEQUENCE [LARGE SCALE GENOMIC DNA]</scope>
    <source>
        <strain evidence="2">TK-2024</strain>
        <tissue evidence="2">Old leaves</tissue>
    </source>
</reference>
<dbReference type="InterPro" id="IPR017451">
    <property type="entry name" value="F-box-assoc_interact_dom"/>
</dbReference>
<feature type="domain" description="F-box" evidence="1">
    <location>
        <begin position="49"/>
        <end position="89"/>
    </location>
</feature>
<dbReference type="Gene3D" id="1.20.1280.50">
    <property type="match status" value="1"/>
</dbReference>
<dbReference type="CDD" id="cd22157">
    <property type="entry name" value="F-box_AtFBW1-like"/>
    <property type="match status" value="1"/>
</dbReference>
<dbReference type="InterPro" id="IPR013187">
    <property type="entry name" value="F-box-assoc_dom_typ3"/>
</dbReference>
<organism evidence="2 3">
    <name type="scientific">Hibiscus sabdariffa</name>
    <name type="common">roselle</name>
    <dbReference type="NCBI Taxonomy" id="183260"/>
    <lineage>
        <taxon>Eukaryota</taxon>
        <taxon>Viridiplantae</taxon>
        <taxon>Streptophyta</taxon>
        <taxon>Embryophyta</taxon>
        <taxon>Tracheophyta</taxon>
        <taxon>Spermatophyta</taxon>
        <taxon>Magnoliopsida</taxon>
        <taxon>eudicotyledons</taxon>
        <taxon>Gunneridae</taxon>
        <taxon>Pentapetalae</taxon>
        <taxon>rosids</taxon>
        <taxon>malvids</taxon>
        <taxon>Malvales</taxon>
        <taxon>Malvaceae</taxon>
        <taxon>Malvoideae</taxon>
        <taxon>Hibiscus</taxon>
    </lineage>
</organism>
<dbReference type="Pfam" id="PF08268">
    <property type="entry name" value="FBA_3"/>
    <property type="match status" value="1"/>
</dbReference>
<dbReference type="PANTHER" id="PTHR31672">
    <property type="entry name" value="BNACNNG10540D PROTEIN"/>
    <property type="match status" value="1"/>
</dbReference>
<dbReference type="InterPro" id="IPR001810">
    <property type="entry name" value="F-box_dom"/>
</dbReference>
<name>A0ABR2CWV2_9ROSI</name>
<dbReference type="PANTHER" id="PTHR31672:SF13">
    <property type="entry name" value="F-BOX PROTEIN CPR30-LIKE"/>
    <property type="match status" value="1"/>
</dbReference>
<comment type="caution">
    <text evidence="2">The sequence shown here is derived from an EMBL/GenBank/DDBJ whole genome shotgun (WGS) entry which is preliminary data.</text>
</comment>
<proteinExistence type="predicted"/>
<dbReference type="InterPro" id="IPR036047">
    <property type="entry name" value="F-box-like_dom_sf"/>
</dbReference>
<accession>A0ABR2CWV2</accession>
<dbReference type="InterPro" id="IPR011043">
    <property type="entry name" value="Gal_Oxase/kelch_b-propeller"/>
</dbReference>
<dbReference type="SUPFAM" id="SSF81383">
    <property type="entry name" value="F-box domain"/>
    <property type="match status" value="1"/>
</dbReference>
<evidence type="ECO:0000313" key="3">
    <source>
        <dbReference type="Proteomes" id="UP001472677"/>
    </source>
</evidence>